<evidence type="ECO:0000256" key="2">
    <source>
        <dbReference type="SAM" id="SignalP"/>
    </source>
</evidence>
<dbReference type="Proteomes" id="UP000887568">
    <property type="component" value="Unplaced"/>
</dbReference>
<dbReference type="GeneID" id="119724279"/>
<feature type="chain" id="PRO_5036788626" evidence="2">
    <location>
        <begin position="19"/>
        <end position="222"/>
    </location>
</feature>
<proteinExistence type="predicted"/>
<reference evidence="3" key="1">
    <citation type="submission" date="2022-11" db="UniProtKB">
        <authorList>
            <consortium name="EnsemblMetazoa"/>
        </authorList>
    </citation>
    <scope>IDENTIFICATION</scope>
</reference>
<feature type="compositionally biased region" description="Basic and acidic residues" evidence="1">
    <location>
        <begin position="56"/>
        <end position="71"/>
    </location>
</feature>
<name>A0A913ZJG0_PATMI</name>
<evidence type="ECO:0000313" key="4">
    <source>
        <dbReference type="Proteomes" id="UP000887568"/>
    </source>
</evidence>
<evidence type="ECO:0000256" key="1">
    <source>
        <dbReference type="SAM" id="MobiDB-lite"/>
    </source>
</evidence>
<dbReference type="RefSeq" id="XP_038051186.1">
    <property type="nucleotide sequence ID" value="XM_038195258.1"/>
</dbReference>
<feature type="signal peptide" evidence="2">
    <location>
        <begin position="1"/>
        <end position="18"/>
    </location>
</feature>
<feature type="region of interest" description="Disordered" evidence="1">
    <location>
        <begin position="128"/>
        <end position="154"/>
    </location>
</feature>
<dbReference type="EnsemblMetazoa" id="XM_038195258.1">
    <property type="protein sequence ID" value="XP_038051186.1"/>
    <property type="gene ID" value="LOC119724279"/>
</dbReference>
<dbReference type="AlphaFoldDB" id="A0A913ZJG0"/>
<evidence type="ECO:0000313" key="3">
    <source>
        <dbReference type="EnsemblMetazoa" id="XP_038051186.1"/>
    </source>
</evidence>
<feature type="region of interest" description="Disordered" evidence="1">
    <location>
        <begin position="34"/>
        <end position="71"/>
    </location>
</feature>
<accession>A0A913ZJG0</accession>
<protein>
    <submittedName>
        <fullName evidence="3">Uncharacterized protein</fullName>
    </submittedName>
</protein>
<keyword evidence="4" id="KW-1185">Reference proteome</keyword>
<sequence>MLATLLVLLSLLISGVSPKPLPDITHASMRFAASRRDSEPHNSLHRSKRFISTSLSDRRPEPPLRRPEWRDPMMSAASLDSAASMVSKLLRGSVDETLPVRLLRQEGDEVPVKRFIGLESSPVRYLTQTDREGHPDDSSMAMGSHGDDGAPPAKDLISRLMANRYHAAPSTEGAVPPEVKKPPLTVKDEEAINMSALEILLKRLLREKLAKGEDFAEMSFRK</sequence>
<keyword evidence="2" id="KW-0732">Signal</keyword>
<organism evidence="3 4">
    <name type="scientific">Patiria miniata</name>
    <name type="common">Bat star</name>
    <name type="synonym">Asterina miniata</name>
    <dbReference type="NCBI Taxonomy" id="46514"/>
    <lineage>
        <taxon>Eukaryota</taxon>
        <taxon>Metazoa</taxon>
        <taxon>Echinodermata</taxon>
        <taxon>Eleutherozoa</taxon>
        <taxon>Asterozoa</taxon>
        <taxon>Asteroidea</taxon>
        <taxon>Valvatacea</taxon>
        <taxon>Valvatida</taxon>
        <taxon>Asterinidae</taxon>
        <taxon>Patiria</taxon>
    </lineage>
</organism>